<evidence type="ECO:0000256" key="4">
    <source>
        <dbReference type="ARBA" id="ARBA00023125"/>
    </source>
</evidence>
<dbReference type="Pfam" id="PF08281">
    <property type="entry name" value="Sigma70_r4_2"/>
    <property type="match status" value="1"/>
</dbReference>
<dbReference type="InterPro" id="IPR013325">
    <property type="entry name" value="RNA_pol_sigma_r2"/>
</dbReference>
<dbReference type="InterPro" id="IPR039425">
    <property type="entry name" value="RNA_pol_sigma-70-like"/>
</dbReference>
<dbReference type="InterPro" id="IPR014284">
    <property type="entry name" value="RNA_pol_sigma-70_dom"/>
</dbReference>
<dbReference type="Gene3D" id="1.10.1740.10">
    <property type="match status" value="1"/>
</dbReference>
<proteinExistence type="inferred from homology"/>
<dbReference type="CDD" id="cd06171">
    <property type="entry name" value="Sigma70_r4"/>
    <property type="match status" value="1"/>
</dbReference>
<comment type="similarity">
    <text evidence="1">Belongs to the sigma-70 factor family. ECF subfamily.</text>
</comment>
<feature type="domain" description="RNA polymerase sigma factor 70 region 4 type 2" evidence="7">
    <location>
        <begin position="110"/>
        <end position="159"/>
    </location>
</feature>
<protein>
    <submittedName>
        <fullName evidence="8">SigE family RNA polymerase sigma factor</fullName>
    </submittedName>
</protein>
<evidence type="ECO:0000259" key="6">
    <source>
        <dbReference type="Pfam" id="PF04542"/>
    </source>
</evidence>
<comment type="caution">
    <text evidence="8">The sequence shown here is derived from an EMBL/GenBank/DDBJ whole genome shotgun (WGS) entry which is preliminary data.</text>
</comment>
<evidence type="ECO:0000313" key="8">
    <source>
        <dbReference type="EMBL" id="GAA1110654.1"/>
    </source>
</evidence>
<dbReference type="Gene3D" id="1.10.10.10">
    <property type="entry name" value="Winged helix-like DNA-binding domain superfamily/Winged helix DNA-binding domain"/>
    <property type="match status" value="1"/>
</dbReference>
<dbReference type="InterPro" id="IPR013249">
    <property type="entry name" value="RNA_pol_sigma70_r4_t2"/>
</dbReference>
<name>A0ABP4ELC3_9ACTN</name>
<dbReference type="PANTHER" id="PTHR43133">
    <property type="entry name" value="RNA POLYMERASE ECF-TYPE SIGMA FACTO"/>
    <property type="match status" value="1"/>
</dbReference>
<sequence>MLVEQATPVAFDDWVRARSAALQRFAYLITGDAAEAPDLVQEALAQAWPRWSSLASRGTAEAYVRRSIVNASISRWRSAGRHLVALDPERFGGGVVPGADSGVDDADAAWRLCATLPPSQRAAVVLRFYEDLAFAEIAVVLDCAEATARSHVHRALRSLRTRLGEMSDD</sequence>
<dbReference type="Proteomes" id="UP001501581">
    <property type="component" value="Unassembled WGS sequence"/>
</dbReference>
<evidence type="ECO:0000313" key="9">
    <source>
        <dbReference type="Proteomes" id="UP001501581"/>
    </source>
</evidence>
<dbReference type="Pfam" id="PF04542">
    <property type="entry name" value="Sigma70_r2"/>
    <property type="match status" value="1"/>
</dbReference>
<dbReference type="InterPro" id="IPR007627">
    <property type="entry name" value="RNA_pol_sigma70_r2"/>
</dbReference>
<accession>A0ABP4ELC3</accession>
<dbReference type="PANTHER" id="PTHR43133:SF50">
    <property type="entry name" value="ECF RNA POLYMERASE SIGMA FACTOR SIGM"/>
    <property type="match status" value="1"/>
</dbReference>
<evidence type="ECO:0000256" key="2">
    <source>
        <dbReference type="ARBA" id="ARBA00023015"/>
    </source>
</evidence>
<dbReference type="NCBIfam" id="TIGR02937">
    <property type="entry name" value="sigma70-ECF"/>
    <property type="match status" value="1"/>
</dbReference>
<keyword evidence="9" id="KW-1185">Reference proteome</keyword>
<evidence type="ECO:0000256" key="5">
    <source>
        <dbReference type="ARBA" id="ARBA00023163"/>
    </source>
</evidence>
<dbReference type="InterPro" id="IPR036388">
    <property type="entry name" value="WH-like_DNA-bd_sf"/>
</dbReference>
<dbReference type="SUPFAM" id="SSF88659">
    <property type="entry name" value="Sigma3 and sigma4 domains of RNA polymerase sigma factors"/>
    <property type="match status" value="1"/>
</dbReference>
<evidence type="ECO:0000256" key="3">
    <source>
        <dbReference type="ARBA" id="ARBA00023082"/>
    </source>
</evidence>
<organism evidence="8 9">
    <name type="scientific">Nocardioides dubius</name>
    <dbReference type="NCBI Taxonomy" id="317019"/>
    <lineage>
        <taxon>Bacteria</taxon>
        <taxon>Bacillati</taxon>
        <taxon>Actinomycetota</taxon>
        <taxon>Actinomycetes</taxon>
        <taxon>Propionibacteriales</taxon>
        <taxon>Nocardioidaceae</taxon>
        <taxon>Nocardioides</taxon>
    </lineage>
</organism>
<keyword evidence="2" id="KW-0805">Transcription regulation</keyword>
<feature type="domain" description="RNA polymerase sigma-70 region 2" evidence="6">
    <location>
        <begin position="16"/>
        <end position="81"/>
    </location>
</feature>
<evidence type="ECO:0000256" key="1">
    <source>
        <dbReference type="ARBA" id="ARBA00010641"/>
    </source>
</evidence>
<gene>
    <name evidence="8" type="ORF">GCM10009668_34240</name>
</gene>
<dbReference type="InterPro" id="IPR013324">
    <property type="entry name" value="RNA_pol_sigma_r3/r4-like"/>
</dbReference>
<dbReference type="EMBL" id="BAAALG010000013">
    <property type="protein sequence ID" value="GAA1110654.1"/>
    <property type="molecule type" value="Genomic_DNA"/>
</dbReference>
<dbReference type="SUPFAM" id="SSF88946">
    <property type="entry name" value="Sigma2 domain of RNA polymerase sigma factors"/>
    <property type="match status" value="1"/>
</dbReference>
<keyword evidence="5" id="KW-0804">Transcription</keyword>
<evidence type="ECO:0000259" key="7">
    <source>
        <dbReference type="Pfam" id="PF08281"/>
    </source>
</evidence>
<reference evidence="9" key="1">
    <citation type="journal article" date="2019" name="Int. J. Syst. Evol. Microbiol.">
        <title>The Global Catalogue of Microorganisms (GCM) 10K type strain sequencing project: providing services to taxonomists for standard genome sequencing and annotation.</title>
        <authorList>
            <consortium name="The Broad Institute Genomics Platform"/>
            <consortium name="The Broad Institute Genome Sequencing Center for Infectious Disease"/>
            <person name="Wu L."/>
            <person name="Ma J."/>
        </authorList>
    </citation>
    <scope>NUCLEOTIDE SEQUENCE [LARGE SCALE GENOMIC DNA]</scope>
    <source>
        <strain evidence="9">JCM 13008</strain>
    </source>
</reference>
<keyword evidence="3" id="KW-0731">Sigma factor</keyword>
<keyword evidence="4" id="KW-0238">DNA-binding</keyword>